<comment type="caution">
    <text evidence="1">The sequence shown here is derived from an EMBL/GenBank/DDBJ whole genome shotgun (WGS) entry which is preliminary data.</text>
</comment>
<dbReference type="AlphaFoldDB" id="A0A438CPF0"/>
<reference evidence="1 2" key="1">
    <citation type="journal article" date="2018" name="PLoS Genet.">
        <title>Population sequencing reveals clonal diversity and ancestral inbreeding in the grapevine cultivar Chardonnay.</title>
        <authorList>
            <person name="Roach M.J."/>
            <person name="Johnson D.L."/>
            <person name="Bohlmann J."/>
            <person name="van Vuuren H.J."/>
            <person name="Jones S.J."/>
            <person name="Pretorius I.S."/>
            <person name="Schmidt S.A."/>
            <person name="Borneman A.R."/>
        </authorList>
    </citation>
    <scope>NUCLEOTIDE SEQUENCE [LARGE SCALE GENOMIC DNA]</scope>
    <source>
        <strain evidence="2">cv. Chardonnay</strain>
        <tissue evidence="1">Leaf</tissue>
    </source>
</reference>
<evidence type="ECO:0000313" key="2">
    <source>
        <dbReference type="Proteomes" id="UP000288805"/>
    </source>
</evidence>
<name>A0A438CPF0_VITVI</name>
<evidence type="ECO:0000313" key="1">
    <source>
        <dbReference type="EMBL" id="RVW25091.1"/>
    </source>
</evidence>
<dbReference type="PANTHER" id="PTHR46890">
    <property type="entry name" value="NON-LTR RETROLELEMENT REVERSE TRANSCRIPTASE-LIKE PROTEIN-RELATED"/>
    <property type="match status" value="1"/>
</dbReference>
<dbReference type="EMBL" id="QGNW01002136">
    <property type="protein sequence ID" value="RVW25091.1"/>
    <property type="molecule type" value="Genomic_DNA"/>
</dbReference>
<gene>
    <name evidence="1" type="ORF">CK203_113760</name>
</gene>
<dbReference type="PANTHER" id="PTHR46890:SF50">
    <property type="entry name" value="RNA-DIRECTED DNA POLYMERASE, EUKARYOTA, REVERSE TRANSCRIPTASE ZINC-BINDING DOMAIN PROTEIN-RELATED"/>
    <property type="match status" value="1"/>
</dbReference>
<accession>A0A438CPF0</accession>
<dbReference type="Proteomes" id="UP000288805">
    <property type="component" value="Unassembled WGS sequence"/>
</dbReference>
<sequence length="114" mass="12492">MVALKGGVKASRGLRQGDPLSPFLFTLVADVLSRMLMRAEERNMMEGFRGGRAADSEESFVSVWAISGLKVNLDKSSIYGINLDQAHLSRLAVMLDCKAFGWPILYLGLLWAGT</sequence>
<proteinExistence type="predicted"/>
<protein>
    <recommendedName>
        <fullName evidence="3">Reverse transcriptase domain-containing protein</fullName>
    </recommendedName>
</protein>
<evidence type="ECO:0008006" key="3">
    <source>
        <dbReference type="Google" id="ProtNLM"/>
    </source>
</evidence>
<organism evidence="1 2">
    <name type="scientific">Vitis vinifera</name>
    <name type="common">Grape</name>
    <dbReference type="NCBI Taxonomy" id="29760"/>
    <lineage>
        <taxon>Eukaryota</taxon>
        <taxon>Viridiplantae</taxon>
        <taxon>Streptophyta</taxon>
        <taxon>Embryophyta</taxon>
        <taxon>Tracheophyta</taxon>
        <taxon>Spermatophyta</taxon>
        <taxon>Magnoliopsida</taxon>
        <taxon>eudicotyledons</taxon>
        <taxon>Gunneridae</taxon>
        <taxon>Pentapetalae</taxon>
        <taxon>rosids</taxon>
        <taxon>Vitales</taxon>
        <taxon>Vitaceae</taxon>
        <taxon>Viteae</taxon>
        <taxon>Vitis</taxon>
    </lineage>
</organism>
<dbReference type="InterPro" id="IPR052343">
    <property type="entry name" value="Retrotransposon-Effector_Assoc"/>
</dbReference>